<accession>A0A484L5P3</accession>
<evidence type="ECO:0000313" key="1">
    <source>
        <dbReference type="EMBL" id="VFQ71649.1"/>
    </source>
</evidence>
<dbReference type="Proteomes" id="UP000595140">
    <property type="component" value="Unassembled WGS sequence"/>
</dbReference>
<organism evidence="1 2">
    <name type="scientific">Cuscuta campestris</name>
    <dbReference type="NCBI Taxonomy" id="132261"/>
    <lineage>
        <taxon>Eukaryota</taxon>
        <taxon>Viridiplantae</taxon>
        <taxon>Streptophyta</taxon>
        <taxon>Embryophyta</taxon>
        <taxon>Tracheophyta</taxon>
        <taxon>Spermatophyta</taxon>
        <taxon>Magnoliopsida</taxon>
        <taxon>eudicotyledons</taxon>
        <taxon>Gunneridae</taxon>
        <taxon>Pentapetalae</taxon>
        <taxon>asterids</taxon>
        <taxon>lamiids</taxon>
        <taxon>Solanales</taxon>
        <taxon>Convolvulaceae</taxon>
        <taxon>Cuscuteae</taxon>
        <taxon>Cuscuta</taxon>
        <taxon>Cuscuta subgen. Grammica</taxon>
        <taxon>Cuscuta sect. Cleistogrammica</taxon>
    </lineage>
</organism>
<dbReference type="AlphaFoldDB" id="A0A484L5P3"/>
<reference evidence="1 2" key="1">
    <citation type="submission" date="2018-04" db="EMBL/GenBank/DDBJ databases">
        <authorList>
            <person name="Vogel A."/>
        </authorList>
    </citation>
    <scope>NUCLEOTIDE SEQUENCE [LARGE SCALE GENOMIC DNA]</scope>
</reference>
<sequence>MGSAPVPSPLSNPLLSQKEKTVGLEVGMQQCKSMSYILFWWQQALFICMRGFHSLEMIYYVIYCKVAGSQD</sequence>
<proteinExistence type="predicted"/>
<keyword evidence="2" id="KW-1185">Reference proteome</keyword>
<name>A0A484L5P3_9ASTE</name>
<dbReference type="EMBL" id="OOIL02001046">
    <property type="protein sequence ID" value="VFQ71649.1"/>
    <property type="molecule type" value="Genomic_DNA"/>
</dbReference>
<evidence type="ECO:0000313" key="2">
    <source>
        <dbReference type="Proteomes" id="UP000595140"/>
    </source>
</evidence>
<gene>
    <name evidence="1" type="ORF">CCAM_LOCUS13425</name>
</gene>
<protein>
    <submittedName>
        <fullName evidence="1">Uncharacterized protein</fullName>
    </submittedName>
</protein>